<sequence>MGCHCCNPARRRWLGGLLAAAVLPAPKVWAMAPAGSEGVVHRAKGVVRVNGTAVGEGAKVRAGDTVATEAEAEAVFSLGDDGFLLRSQGAVSVLDRGTDTATGKPVREVNLEEGRVLSVFGPKQITLKTPFANVGIRGTAAYLECGRDSMNICVCYGRAVMIPTDAPQRAEEVVTRHHDAPRLIRPGVMEPYMVKNHADDELVMLEALFGRVPPFLR</sequence>
<evidence type="ECO:0000313" key="3">
    <source>
        <dbReference type="Proteomes" id="UP000078428"/>
    </source>
</evidence>
<protein>
    <submittedName>
        <fullName evidence="2">Uncharacterized protein</fullName>
    </submittedName>
</protein>
<name>A0A178M8J4_9PROT</name>
<keyword evidence="3" id="KW-1185">Reference proteome</keyword>
<evidence type="ECO:0000256" key="1">
    <source>
        <dbReference type="SAM" id="SignalP"/>
    </source>
</evidence>
<gene>
    <name evidence="2" type="ORF">A6A04_08335</name>
</gene>
<feature type="signal peptide" evidence="1">
    <location>
        <begin position="1"/>
        <end position="30"/>
    </location>
</feature>
<reference evidence="2 3" key="1">
    <citation type="submission" date="2016-04" db="EMBL/GenBank/DDBJ databases">
        <title>Draft genome sequence of freshwater magnetotactic bacteria Magnetospirillum marisnigri SP-1 and Magnetospirillum moscoviense BB-1.</title>
        <authorList>
            <person name="Koziaeva V."/>
            <person name="Dziuba M.V."/>
            <person name="Ivanov T.M."/>
            <person name="Kuznetsov B."/>
            <person name="Grouzdev D.S."/>
        </authorList>
    </citation>
    <scope>NUCLEOTIDE SEQUENCE [LARGE SCALE GENOMIC DNA]</scope>
    <source>
        <strain evidence="2 3">SP-1</strain>
    </source>
</reference>
<feature type="chain" id="PRO_5008091758" evidence="1">
    <location>
        <begin position="31"/>
        <end position="217"/>
    </location>
</feature>
<dbReference type="AlphaFoldDB" id="A0A178M8J4"/>
<comment type="caution">
    <text evidence="2">The sequence shown here is derived from an EMBL/GenBank/DDBJ whole genome shotgun (WGS) entry which is preliminary data.</text>
</comment>
<evidence type="ECO:0000313" key="2">
    <source>
        <dbReference type="EMBL" id="OAN44853.1"/>
    </source>
</evidence>
<dbReference type="OrthoDB" id="369729at2"/>
<accession>A0A178M8J4</accession>
<keyword evidence="1" id="KW-0732">Signal</keyword>
<proteinExistence type="predicted"/>
<organism evidence="2 3">
    <name type="scientific">Paramagnetospirillum marisnigri</name>
    <dbReference type="NCBI Taxonomy" id="1285242"/>
    <lineage>
        <taxon>Bacteria</taxon>
        <taxon>Pseudomonadati</taxon>
        <taxon>Pseudomonadota</taxon>
        <taxon>Alphaproteobacteria</taxon>
        <taxon>Rhodospirillales</taxon>
        <taxon>Magnetospirillaceae</taxon>
        <taxon>Paramagnetospirillum</taxon>
    </lineage>
</organism>
<dbReference type="EMBL" id="LWQT01000109">
    <property type="protein sequence ID" value="OAN44853.1"/>
    <property type="molecule type" value="Genomic_DNA"/>
</dbReference>
<dbReference type="STRING" id="1285242.A6A04_08335"/>
<dbReference type="Proteomes" id="UP000078428">
    <property type="component" value="Unassembled WGS sequence"/>
</dbReference>